<dbReference type="Pfam" id="PF21138">
    <property type="entry name" value="SMUBP-2_HCS1_1B"/>
    <property type="match status" value="1"/>
</dbReference>
<dbReference type="Pfam" id="PF01428">
    <property type="entry name" value="zf-AN1"/>
    <property type="match status" value="1"/>
</dbReference>
<dbReference type="InterPro" id="IPR035896">
    <property type="entry name" value="AN1-like_Znf"/>
</dbReference>
<name>A0A0H5R8H0_9EUKA</name>
<evidence type="ECO:0000256" key="12">
    <source>
        <dbReference type="ARBA" id="ARBA00022840"/>
    </source>
</evidence>
<keyword evidence="13" id="KW-0539">Nucleus</keyword>
<dbReference type="EC" id="3.6.4.12" evidence="4"/>
<organism evidence="18">
    <name type="scientific">Spongospora subterranea</name>
    <dbReference type="NCBI Taxonomy" id="70186"/>
    <lineage>
        <taxon>Eukaryota</taxon>
        <taxon>Sar</taxon>
        <taxon>Rhizaria</taxon>
        <taxon>Endomyxa</taxon>
        <taxon>Phytomyxea</taxon>
        <taxon>Plasmodiophorida</taxon>
        <taxon>Plasmodiophoridae</taxon>
        <taxon>Spongospora</taxon>
    </lineage>
</organism>
<keyword evidence="12" id="KW-0067">ATP-binding</keyword>
<dbReference type="GO" id="GO:0003723">
    <property type="term" value="F:RNA binding"/>
    <property type="evidence" value="ECO:0007669"/>
    <property type="project" value="InterPro"/>
</dbReference>
<dbReference type="InterPro" id="IPR036867">
    <property type="entry name" value="R3H_dom_sf"/>
</dbReference>
<dbReference type="SMART" id="SM00154">
    <property type="entry name" value="ZnF_AN1"/>
    <property type="match status" value="1"/>
</dbReference>
<feature type="region of interest" description="Disordered" evidence="15">
    <location>
        <begin position="963"/>
        <end position="985"/>
    </location>
</feature>
<evidence type="ECO:0000256" key="4">
    <source>
        <dbReference type="ARBA" id="ARBA00012551"/>
    </source>
</evidence>
<evidence type="ECO:0000313" key="18">
    <source>
        <dbReference type="EMBL" id="CRZ10012.1"/>
    </source>
</evidence>
<protein>
    <recommendedName>
        <fullName evidence="4">DNA helicase</fullName>
        <ecNumber evidence="4">3.6.4.12</ecNumber>
    </recommendedName>
</protein>
<dbReference type="SMART" id="SM00393">
    <property type="entry name" value="R3H"/>
    <property type="match status" value="1"/>
</dbReference>
<dbReference type="InterPro" id="IPR003593">
    <property type="entry name" value="AAA+_ATPase"/>
</dbReference>
<dbReference type="CDD" id="cd18808">
    <property type="entry name" value="SF1_C_Upf1"/>
    <property type="match status" value="1"/>
</dbReference>
<dbReference type="InterPro" id="IPR048761">
    <property type="entry name" value="SMUBP-2_HCS1_1B"/>
</dbReference>
<dbReference type="GO" id="GO:0016787">
    <property type="term" value="F:hydrolase activity"/>
    <property type="evidence" value="ECO:0007669"/>
    <property type="project" value="UniProtKB-KW"/>
</dbReference>
<dbReference type="Gene3D" id="4.10.1110.10">
    <property type="entry name" value="AN1-like Zinc finger"/>
    <property type="match status" value="1"/>
</dbReference>
<feature type="compositionally biased region" description="Polar residues" evidence="15">
    <location>
        <begin position="818"/>
        <end position="831"/>
    </location>
</feature>
<evidence type="ECO:0000256" key="6">
    <source>
        <dbReference type="ARBA" id="ARBA00022723"/>
    </source>
</evidence>
<reference evidence="18" key="1">
    <citation type="submission" date="2015-04" db="EMBL/GenBank/DDBJ databases">
        <title>The genome sequence of the plant pathogenic Rhizarian Plasmodiophora brassicae reveals insights in its biotrophic life cycle and the origin of chitin synthesis.</title>
        <authorList>
            <person name="Schwelm A."/>
            <person name="Fogelqvist J."/>
            <person name="Knaust A."/>
            <person name="Julke S."/>
            <person name="Lilja T."/>
            <person name="Dhandapani V."/>
            <person name="Bonilla-Rosso G."/>
            <person name="Karlsson M."/>
            <person name="Shevchenko A."/>
            <person name="Choi S.R."/>
            <person name="Kim H.G."/>
            <person name="Park J.Y."/>
            <person name="Lim Y.P."/>
            <person name="Ludwig-Muller J."/>
            <person name="Dixelius C."/>
        </authorList>
    </citation>
    <scope>NUCLEOTIDE SEQUENCE</scope>
    <source>
        <tissue evidence="18">Potato root galls</tissue>
    </source>
</reference>
<feature type="compositionally biased region" description="Basic and acidic residues" evidence="15">
    <location>
        <begin position="966"/>
        <end position="978"/>
    </location>
</feature>
<dbReference type="SUPFAM" id="SSF52540">
    <property type="entry name" value="P-loop containing nucleoside triphosphate hydrolases"/>
    <property type="match status" value="1"/>
</dbReference>
<feature type="domain" description="AN1-type" evidence="16">
    <location>
        <begin position="886"/>
        <end position="935"/>
    </location>
</feature>
<dbReference type="EMBL" id="HACM01009570">
    <property type="protein sequence ID" value="CRZ10012.1"/>
    <property type="molecule type" value="Transcribed_RNA"/>
</dbReference>
<dbReference type="AlphaFoldDB" id="A0A0H5R8H0"/>
<dbReference type="PROSITE" id="PS51061">
    <property type="entry name" value="R3H"/>
    <property type="match status" value="1"/>
</dbReference>
<proteinExistence type="inferred from homology"/>
<dbReference type="InterPro" id="IPR000058">
    <property type="entry name" value="Znf_AN1"/>
</dbReference>
<keyword evidence="9" id="KW-0378">Hydrolase</keyword>
<dbReference type="PROSITE" id="PS51039">
    <property type="entry name" value="ZF_AN1"/>
    <property type="match status" value="1"/>
</dbReference>
<dbReference type="GO" id="GO:0005737">
    <property type="term" value="C:cytoplasm"/>
    <property type="evidence" value="ECO:0007669"/>
    <property type="project" value="UniProtKB-SubCell"/>
</dbReference>
<keyword evidence="7" id="KW-0547">Nucleotide-binding</keyword>
<dbReference type="SUPFAM" id="SSF118310">
    <property type="entry name" value="AN1-like Zinc finger"/>
    <property type="match status" value="1"/>
</dbReference>
<dbReference type="GO" id="GO:0005634">
    <property type="term" value="C:nucleus"/>
    <property type="evidence" value="ECO:0007669"/>
    <property type="project" value="UniProtKB-SubCell"/>
</dbReference>
<dbReference type="InterPro" id="IPR041677">
    <property type="entry name" value="DNA2/NAM7_AAA_11"/>
</dbReference>
<feature type="region of interest" description="Disordered" evidence="15">
    <location>
        <begin position="807"/>
        <end position="862"/>
    </location>
</feature>
<evidence type="ECO:0000256" key="15">
    <source>
        <dbReference type="SAM" id="MobiDB-lite"/>
    </source>
</evidence>
<dbReference type="GO" id="GO:0043139">
    <property type="term" value="F:5'-3' DNA helicase activity"/>
    <property type="evidence" value="ECO:0007669"/>
    <property type="project" value="TreeGrafter"/>
</dbReference>
<evidence type="ECO:0000256" key="3">
    <source>
        <dbReference type="ARBA" id="ARBA00007913"/>
    </source>
</evidence>
<evidence type="ECO:0000256" key="1">
    <source>
        <dbReference type="ARBA" id="ARBA00004123"/>
    </source>
</evidence>
<feature type="compositionally biased region" description="Basic residues" evidence="15">
    <location>
        <begin position="687"/>
        <end position="699"/>
    </location>
</feature>
<dbReference type="Gene3D" id="2.40.30.270">
    <property type="match status" value="1"/>
</dbReference>
<dbReference type="SMART" id="SM00382">
    <property type="entry name" value="AAA"/>
    <property type="match status" value="1"/>
</dbReference>
<dbReference type="Pfam" id="PF01424">
    <property type="entry name" value="R3H"/>
    <property type="match status" value="1"/>
</dbReference>
<dbReference type="Pfam" id="PF13087">
    <property type="entry name" value="AAA_12"/>
    <property type="match status" value="1"/>
</dbReference>
<feature type="domain" description="R3H" evidence="17">
    <location>
        <begin position="723"/>
        <end position="787"/>
    </location>
</feature>
<dbReference type="SUPFAM" id="SSF82708">
    <property type="entry name" value="R3H domain"/>
    <property type="match status" value="1"/>
</dbReference>
<dbReference type="InterPro" id="IPR050534">
    <property type="entry name" value="Coronavir_polyprotein_1ab"/>
</dbReference>
<dbReference type="InterPro" id="IPR047187">
    <property type="entry name" value="SF1_C_Upf1"/>
</dbReference>
<dbReference type="InterPro" id="IPR001374">
    <property type="entry name" value="R3H_dom"/>
</dbReference>
<dbReference type="InterPro" id="IPR041679">
    <property type="entry name" value="DNA2/NAM7-like_C"/>
</dbReference>
<dbReference type="Gene3D" id="3.40.50.300">
    <property type="entry name" value="P-loop containing nucleotide triphosphate hydrolases"/>
    <property type="match status" value="2"/>
</dbReference>
<evidence type="ECO:0000256" key="10">
    <source>
        <dbReference type="ARBA" id="ARBA00022806"/>
    </source>
</evidence>
<evidence type="ECO:0000256" key="2">
    <source>
        <dbReference type="ARBA" id="ARBA00004496"/>
    </source>
</evidence>
<keyword evidence="8 14" id="KW-0863">Zinc-finger</keyword>
<feature type="compositionally biased region" description="Basic residues" evidence="15">
    <location>
        <begin position="851"/>
        <end position="860"/>
    </location>
</feature>
<dbReference type="Pfam" id="PF13086">
    <property type="entry name" value="AAA_11"/>
    <property type="match status" value="1"/>
</dbReference>
<evidence type="ECO:0000256" key="9">
    <source>
        <dbReference type="ARBA" id="ARBA00022801"/>
    </source>
</evidence>
<keyword evidence="5" id="KW-0963">Cytoplasm</keyword>
<dbReference type="InterPro" id="IPR027417">
    <property type="entry name" value="P-loop_NTPase"/>
</dbReference>
<dbReference type="GO" id="GO:0008270">
    <property type="term" value="F:zinc ion binding"/>
    <property type="evidence" value="ECO:0007669"/>
    <property type="project" value="UniProtKB-KW"/>
</dbReference>
<evidence type="ECO:0000256" key="13">
    <source>
        <dbReference type="ARBA" id="ARBA00023242"/>
    </source>
</evidence>
<comment type="similarity">
    <text evidence="3">Belongs to the DNA2/NAM7 helicase family.</text>
</comment>
<keyword evidence="11" id="KW-0862">Zinc</keyword>
<dbReference type="PANTHER" id="PTHR43788">
    <property type="entry name" value="DNA2/NAM7 HELICASE FAMILY MEMBER"/>
    <property type="match status" value="1"/>
</dbReference>
<evidence type="ECO:0000256" key="8">
    <source>
        <dbReference type="ARBA" id="ARBA00022771"/>
    </source>
</evidence>
<dbReference type="PANTHER" id="PTHR43788:SF8">
    <property type="entry name" value="DNA-BINDING PROTEIN SMUBP-2"/>
    <property type="match status" value="1"/>
</dbReference>
<evidence type="ECO:0000259" key="17">
    <source>
        <dbReference type="PROSITE" id="PS51061"/>
    </source>
</evidence>
<evidence type="ECO:0000256" key="5">
    <source>
        <dbReference type="ARBA" id="ARBA00022490"/>
    </source>
</evidence>
<keyword evidence="6" id="KW-0479">Metal-binding</keyword>
<feature type="region of interest" description="Disordered" evidence="15">
    <location>
        <begin position="674"/>
        <end position="703"/>
    </location>
</feature>
<accession>A0A0H5R8H0</accession>
<keyword evidence="10" id="KW-0347">Helicase</keyword>
<evidence type="ECO:0000256" key="14">
    <source>
        <dbReference type="PROSITE-ProRule" id="PRU00449"/>
    </source>
</evidence>
<sequence length="985" mass="107721">MPEPNLISSLQQLVSAERQAEADDLLSYGDGLPIRSLEAAGLAIRRLHIVEYRTAIGGRIELVMAPTVDSDRLLGVKLSSGDIVQIRTGSNTIIVEMGTVVRLTSKVIIISCSDYDPSQSASSPFLTLVKVGNDISFRRCAHALDQLASLPASAPCNLLASVLLASQAPSPPSSAHTSKASFDTLNTSQSQAVLGALATNDVFLIHGPPGCGKTTAVCRLITEAVKSGLKVLACAPSNIAVDGIVERLSSSPVRLVRLGHPARMLQSVMTHSLDEIVSRSEAFRLAQDVRSEIRSINERWSTCSRIERNKNRDEIRLLRKDLKAMEGRVSEEVVGKAQVVLSTCVGANVPALRGRQFDLVIIDEAGQALEPQCWIPILMGKRLVMVGDHKQLAPTVKSSFAATFPTMFERVYELLQTCCPQSIVMLDQQYRMNSLIQDWSSQEFYNGRLIADRTVAHHLLHHLPGVKRTATTAAALVYIDTSHCSMDEDEGDLDGGDVRLRQLSKGNIGEARIAALHLIRLLWAGVSPGTMALLTPYSRQVVLCRQALTDLAQQHNKFISEVELIEIGTIDGFQGREKEAIVISMVRSNTDSDIGFLSDPRRINVACTRARRHLAVICDSSTLSHDPFFNRLLSYLEDNGDYQSAHLYEDDAQIWEDQIDDDCADVPKNDAAATDAISEQSPVARPSKPRKSAKGRRCKSEHVTTPNVPIAKSFVEESVAIARDDQNDVDALIARVQSLLPGEEVVFPCHLTSFMRMVVHDVAERCRMDHGSSGEGAQRFVWVKAPLENSSIQVHETARRELLTPDKVKLGPIPSSPDDLSSVNQEETVSNQEERPTAPFSNIETLPGVPIKHKKKRSKAKTTASAVSVGSVSVEDEIDEFFLSAGIKVGQCSHSSCMKSTKTVSIVCQFCKLAFCISHGLPEVHGCGTSAQAKGKVEWIKECRSGKPPSKNQMNLLRSNLKKKVSSFEDGRSKKKDQSQNGKAR</sequence>
<evidence type="ECO:0000256" key="7">
    <source>
        <dbReference type="ARBA" id="ARBA00022741"/>
    </source>
</evidence>
<comment type="subcellular location">
    <subcellularLocation>
        <location evidence="2">Cytoplasm</location>
    </subcellularLocation>
    <subcellularLocation>
        <location evidence="1">Nucleus</location>
    </subcellularLocation>
</comment>
<dbReference type="Gene3D" id="3.30.1370.50">
    <property type="entry name" value="R3H-like domain"/>
    <property type="match status" value="1"/>
</dbReference>
<dbReference type="GO" id="GO:0005524">
    <property type="term" value="F:ATP binding"/>
    <property type="evidence" value="ECO:0007669"/>
    <property type="project" value="UniProtKB-KW"/>
</dbReference>
<evidence type="ECO:0000256" key="11">
    <source>
        <dbReference type="ARBA" id="ARBA00022833"/>
    </source>
</evidence>
<evidence type="ECO:0000259" key="16">
    <source>
        <dbReference type="PROSITE" id="PS51039"/>
    </source>
</evidence>